<dbReference type="AlphaFoldDB" id="Q0YQM7"/>
<keyword evidence="3 5" id="KW-1133">Transmembrane helix</keyword>
<dbReference type="PANTHER" id="PTHR30386:SF26">
    <property type="entry name" value="TRANSPORT PROTEIN COMB"/>
    <property type="match status" value="1"/>
</dbReference>
<dbReference type="PANTHER" id="PTHR30386">
    <property type="entry name" value="MEMBRANE FUSION SUBUNIT OF EMRAB-TOLC MULTIDRUG EFFLUX PUMP"/>
    <property type="match status" value="1"/>
</dbReference>
<dbReference type="SUPFAM" id="SSF111369">
    <property type="entry name" value="HlyD-like secretion proteins"/>
    <property type="match status" value="1"/>
</dbReference>
<feature type="transmembrane region" description="Helical" evidence="5">
    <location>
        <begin position="25"/>
        <end position="44"/>
    </location>
</feature>
<dbReference type="InterPro" id="IPR058634">
    <property type="entry name" value="AaeA-lik-b-barrel"/>
</dbReference>
<dbReference type="Gene3D" id="2.40.50.100">
    <property type="match status" value="1"/>
</dbReference>
<dbReference type="InterPro" id="IPR058625">
    <property type="entry name" value="MdtA-like_BSH"/>
</dbReference>
<evidence type="ECO:0000256" key="1">
    <source>
        <dbReference type="ARBA" id="ARBA00004167"/>
    </source>
</evidence>
<feature type="domain" description="p-hydroxybenzoic acid efflux pump subunit AaeA-like beta-barrel" evidence="7">
    <location>
        <begin position="237"/>
        <end position="329"/>
    </location>
</feature>
<dbReference type="Pfam" id="PF25963">
    <property type="entry name" value="Beta-barrel_AAEA"/>
    <property type="match status" value="1"/>
</dbReference>
<evidence type="ECO:0000259" key="7">
    <source>
        <dbReference type="Pfam" id="PF25963"/>
    </source>
</evidence>
<dbReference type="Gene3D" id="2.40.30.170">
    <property type="match status" value="1"/>
</dbReference>
<dbReference type="Pfam" id="PF25917">
    <property type="entry name" value="BSH_RND"/>
    <property type="match status" value="1"/>
</dbReference>
<proteinExistence type="predicted"/>
<keyword evidence="9" id="KW-1185">Reference proteome</keyword>
<evidence type="ECO:0000256" key="3">
    <source>
        <dbReference type="ARBA" id="ARBA00022989"/>
    </source>
</evidence>
<organism evidence="8 9">
    <name type="scientific">Chlorobium ferrooxidans DSM 13031</name>
    <dbReference type="NCBI Taxonomy" id="377431"/>
    <lineage>
        <taxon>Bacteria</taxon>
        <taxon>Pseudomonadati</taxon>
        <taxon>Chlorobiota</taxon>
        <taxon>Chlorobiia</taxon>
        <taxon>Chlorobiales</taxon>
        <taxon>Chlorobiaceae</taxon>
        <taxon>Chlorobium/Pelodictyon group</taxon>
        <taxon>Chlorobium</taxon>
    </lineage>
</organism>
<evidence type="ECO:0000313" key="9">
    <source>
        <dbReference type="Proteomes" id="UP000004162"/>
    </source>
</evidence>
<accession>Q0YQM7</accession>
<reference evidence="8 9" key="2">
    <citation type="submission" date="2006-07" db="EMBL/GenBank/DDBJ databases">
        <title>Sequencing of the draft genome and assembly of Chlorobium ferroxidans DSM 13031.</title>
        <authorList>
            <consortium name="US DOE Joint Genome Institute (JGI-PGF)"/>
            <person name="Copeland A."/>
            <person name="Lucas S."/>
            <person name="Lapidus A."/>
            <person name="Barry K."/>
            <person name="Glavina del Rio T."/>
            <person name="Dalin E."/>
            <person name="Tice H."/>
            <person name="Bruce D."/>
            <person name="Pitluck S."/>
            <person name="Richardson P."/>
        </authorList>
    </citation>
    <scope>NUCLEOTIDE SEQUENCE [LARGE SCALE GENOMIC DNA]</scope>
    <source>
        <strain evidence="8 9">DSM 13031</strain>
    </source>
</reference>
<dbReference type="OrthoDB" id="9811754at2"/>
<dbReference type="InterPro" id="IPR050739">
    <property type="entry name" value="MFP"/>
</dbReference>
<dbReference type="Proteomes" id="UP000004162">
    <property type="component" value="Unassembled WGS sequence"/>
</dbReference>
<keyword evidence="2 5" id="KW-0812">Transmembrane</keyword>
<dbReference type="GO" id="GO:0016020">
    <property type="term" value="C:membrane"/>
    <property type="evidence" value="ECO:0007669"/>
    <property type="project" value="UniProtKB-SubCell"/>
</dbReference>
<keyword evidence="4 5" id="KW-0472">Membrane</keyword>
<evidence type="ECO:0000259" key="6">
    <source>
        <dbReference type="Pfam" id="PF25917"/>
    </source>
</evidence>
<gene>
    <name evidence="8" type="ORF">CferDRAFT_0512</name>
</gene>
<evidence type="ECO:0000313" key="8">
    <source>
        <dbReference type="EMBL" id="EAT58592.1"/>
    </source>
</evidence>
<comment type="caution">
    <text evidence="8">The sequence shown here is derived from an EMBL/GenBank/DDBJ whole genome shotgun (WGS) entry which is preliminary data.</text>
</comment>
<sequence>MEQPESKTMPENITKEKTPLKASKPVRIIIVVIAIATAVIWGGGRLYHSFLYVETDNAQIEGDVYPVISRIPGKVQDVLVDDNRIVKQGETVIRLEAADYEVRRDIASAALQSARASVLAAEANANAAAATERKLNADLGRNNNLRRQDVVSQAEFDAVRAGADAAKAQYASATSQRGAAAAQVKMREAELRNAELQLSYTTITAPASGHISRKSVQPGQYVAPGQQLIAIVGSNKLWVVANFKETQLDKITPGLPVIIHVDAYPGKEFKGKIESISSGTGAKFSLLPPDNASGNFIKVAQRVPVKIVFTETPDKAQQLAAGMNVVVEVRVK</sequence>
<evidence type="ECO:0000256" key="2">
    <source>
        <dbReference type="ARBA" id="ARBA00022692"/>
    </source>
</evidence>
<evidence type="ECO:0000256" key="4">
    <source>
        <dbReference type="ARBA" id="ARBA00023136"/>
    </source>
</evidence>
<dbReference type="EMBL" id="AASE01000016">
    <property type="protein sequence ID" value="EAT58592.1"/>
    <property type="molecule type" value="Genomic_DNA"/>
</dbReference>
<protein>
    <submittedName>
        <fullName evidence="8">Secretion protein HlyD</fullName>
    </submittedName>
</protein>
<comment type="subcellular location">
    <subcellularLocation>
        <location evidence="1">Membrane</location>
        <topology evidence="1">Single-pass membrane protein</topology>
    </subcellularLocation>
</comment>
<dbReference type="GO" id="GO:0055085">
    <property type="term" value="P:transmembrane transport"/>
    <property type="evidence" value="ECO:0007669"/>
    <property type="project" value="InterPro"/>
</dbReference>
<evidence type="ECO:0000256" key="5">
    <source>
        <dbReference type="SAM" id="Phobius"/>
    </source>
</evidence>
<dbReference type="RefSeq" id="WP_006366757.1">
    <property type="nucleotide sequence ID" value="NZ_AASE01000016.1"/>
</dbReference>
<feature type="domain" description="Multidrug resistance protein MdtA-like barrel-sandwich hybrid" evidence="6">
    <location>
        <begin position="67"/>
        <end position="232"/>
    </location>
</feature>
<name>Q0YQM7_9CHLB</name>
<reference evidence="8 9" key="1">
    <citation type="submission" date="2006-07" db="EMBL/GenBank/DDBJ databases">
        <title>Annotation of the draft genome assembly of Chlorobium ferroxidans DSM 13031.</title>
        <authorList>
            <consortium name="US DOE Joint Genome Institute (JGI-ORNL)"/>
            <person name="Larimer F."/>
            <person name="Land M."/>
            <person name="Hauser L."/>
        </authorList>
    </citation>
    <scope>NUCLEOTIDE SEQUENCE [LARGE SCALE GENOMIC DNA]</scope>
    <source>
        <strain evidence="8 9">DSM 13031</strain>
    </source>
</reference>